<accession>A0AC34FJZ7</accession>
<protein>
    <submittedName>
        <fullName evidence="2">Uncharacterized protein</fullName>
    </submittedName>
</protein>
<evidence type="ECO:0000313" key="1">
    <source>
        <dbReference type="Proteomes" id="UP000887579"/>
    </source>
</evidence>
<dbReference type="WBParaSite" id="ES5_v2.g17406.t1">
    <property type="protein sequence ID" value="ES5_v2.g17406.t1"/>
    <property type="gene ID" value="ES5_v2.g17406"/>
</dbReference>
<proteinExistence type="predicted"/>
<organism evidence="1 2">
    <name type="scientific">Panagrolaimus sp. ES5</name>
    <dbReference type="NCBI Taxonomy" id="591445"/>
    <lineage>
        <taxon>Eukaryota</taxon>
        <taxon>Metazoa</taxon>
        <taxon>Ecdysozoa</taxon>
        <taxon>Nematoda</taxon>
        <taxon>Chromadorea</taxon>
        <taxon>Rhabditida</taxon>
        <taxon>Tylenchina</taxon>
        <taxon>Panagrolaimomorpha</taxon>
        <taxon>Panagrolaimoidea</taxon>
        <taxon>Panagrolaimidae</taxon>
        <taxon>Panagrolaimus</taxon>
    </lineage>
</organism>
<name>A0AC34FJZ7_9BILA</name>
<evidence type="ECO:0000313" key="2">
    <source>
        <dbReference type="WBParaSite" id="ES5_v2.g17406.t1"/>
    </source>
</evidence>
<sequence>MCEYISEEYPDINAAYDAPTSMFKFNELLSLHPRSFFNLQNVEKVIKVLRKFKNYKQKLENQNQEESSMTKAELENEEKQFCINLWEIKKKERVETDYIRDKCFNRISGIIRKQNNFDRLKSVGNINEIMNENKPFHGLEDIQIQGEYIFQNGNTNGFMNIEKVKGTTVFAYKSNKIIDAIEMADKLDERFKCRNLSDFQSIIEILTSFESFNKKRKALKFDDIPKEIETKELHEKIHWWLEKIQIEQGKQEKFKFGNALKALHHWFKHPEGFQNLEQWYQEMNNFFNITDYEVELGTQNGEYIGRRYKNDKYFGVYSFAHEDAQKNNFVTTFWYTAKTEETKKENQEKFVYNSSKVCGKYLIITDTEFGNFSSNIKYVLDEKITVKTVSKSQPNFLLLAEQIDKGLFERAENVETLLLFLKDTVKNENIKKIQIKRGKFLEETKNYEECLKTLMKSIKNKFACLKNIILCYVDNMAQEKVNDLRKIESEICKLKEIDEFILEDKDAAELKEFLESAFTLEKITNIITTFKNL</sequence>
<dbReference type="Proteomes" id="UP000887579">
    <property type="component" value="Unplaced"/>
</dbReference>
<reference evidence="2" key="1">
    <citation type="submission" date="2022-11" db="UniProtKB">
        <authorList>
            <consortium name="WormBaseParasite"/>
        </authorList>
    </citation>
    <scope>IDENTIFICATION</scope>
</reference>